<dbReference type="RefSeq" id="WP_202856278.1">
    <property type="nucleotide sequence ID" value="NZ_JAEUGD010000038.1"/>
</dbReference>
<dbReference type="GO" id="GO:0004553">
    <property type="term" value="F:hydrolase activity, hydrolyzing O-glycosyl compounds"/>
    <property type="evidence" value="ECO:0007669"/>
    <property type="project" value="InterPro"/>
</dbReference>
<dbReference type="AlphaFoldDB" id="A0A937KDZ9"/>
<comment type="caution">
    <text evidence="1">The sequence shown here is derived from an EMBL/GenBank/DDBJ whole genome shotgun (WGS) entry which is preliminary data.</text>
</comment>
<proteinExistence type="predicted"/>
<feature type="non-terminal residue" evidence="1">
    <location>
        <position position="1"/>
    </location>
</feature>
<dbReference type="InterPro" id="IPR001579">
    <property type="entry name" value="Glyco_hydro_18_chit_AS"/>
</dbReference>
<evidence type="ECO:0000313" key="1">
    <source>
        <dbReference type="EMBL" id="MBL6446733.1"/>
    </source>
</evidence>
<protein>
    <submittedName>
        <fullName evidence="1">Uncharacterized protein</fullName>
    </submittedName>
</protein>
<dbReference type="PROSITE" id="PS01095">
    <property type="entry name" value="GH18_1"/>
    <property type="match status" value="1"/>
</dbReference>
<reference evidence="1" key="1">
    <citation type="submission" date="2021-01" db="EMBL/GenBank/DDBJ databases">
        <title>Fulvivirga kasyanovii gen. nov., sp nov., a novel member of the phylum Bacteroidetes isolated from seawater in a mussel farm.</title>
        <authorList>
            <person name="Zhao L.-H."/>
            <person name="Wang Z.-J."/>
        </authorList>
    </citation>
    <scope>NUCLEOTIDE SEQUENCE</scope>
    <source>
        <strain evidence="1">29W222</strain>
    </source>
</reference>
<dbReference type="EMBL" id="JAEUGD010000038">
    <property type="protein sequence ID" value="MBL6446733.1"/>
    <property type="molecule type" value="Genomic_DNA"/>
</dbReference>
<dbReference type="GO" id="GO:0005975">
    <property type="term" value="P:carbohydrate metabolic process"/>
    <property type="evidence" value="ECO:0007669"/>
    <property type="project" value="InterPro"/>
</dbReference>
<accession>A0A937KDZ9</accession>
<organism evidence="1 2">
    <name type="scientific">Fulvivirga marina</name>
    <dbReference type="NCBI Taxonomy" id="2494733"/>
    <lineage>
        <taxon>Bacteria</taxon>
        <taxon>Pseudomonadati</taxon>
        <taxon>Bacteroidota</taxon>
        <taxon>Cytophagia</taxon>
        <taxon>Cytophagales</taxon>
        <taxon>Fulvivirgaceae</taxon>
        <taxon>Fulvivirga</taxon>
    </lineage>
</organism>
<gene>
    <name evidence="1" type="ORF">JMN32_10445</name>
</gene>
<name>A0A937KDZ9_9BACT</name>
<sequence length="242" mass="26852">DESSDTNDDFDGVDIDYEGEISDVTVGDDGVIVVTYENGMQHTYEQPVDPETGEKKDIRFTDSSGDMWVVDSDVKITKSGQNNGNNTPDEGSQQQFTIEEKIVIAVLEDFKTRMEAWLEVHGKGPLSDYEMMWVEGLPGCLPENAGFVDKVYDYVDELLESEAKKKAFAAKVQQNNSFLSDIGQNISADTEVSEIERSLSSENWQQASGATCKQLLSEDAITSEMIVMELEDCPDCKLVENA</sequence>
<keyword evidence="2" id="KW-1185">Reference proteome</keyword>
<dbReference type="Proteomes" id="UP000614216">
    <property type="component" value="Unassembled WGS sequence"/>
</dbReference>
<evidence type="ECO:0000313" key="2">
    <source>
        <dbReference type="Proteomes" id="UP000614216"/>
    </source>
</evidence>